<dbReference type="GO" id="GO:0004497">
    <property type="term" value="F:monooxygenase activity"/>
    <property type="evidence" value="ECO:0007669"/>
    <property type="project" value="InterPro"/>
</dbReference>
<reference evidence="4 5" key="1">
    <citation type="submission" date="2015-01" db="EMBL/GenBank/DDBJ databases">
        <title>The Genome Sequence of Rhinocladiella mackenzie CBS 650.93.</title>
        <authorList>
            <consortium name="The Broad Institute Genomics Platform"/>
            <person name="Cuomo C."/>
            <person name="de Hoog S."/>
            <person name="Gorbushina A."/>
            <person name="Stielow B."/>
            <person name="Teixiera M."/>
            <person name="Abouelleil A."/>
            <person name="Chapman S.B."/>
            <person name="Priest M."/>
            <person name="Young S.K."/>
            <person name="Wortman J."/>
            <person name="Nusbaum C."/>
            <person name="Birren B."/>
        </authorList>
    </citation>
    <scope>NUCLEOTIDE SEQUENCE [LARGE SCALE GENOMIC DNA]</scope>
    <source>
        <strain evidence="4 5">CBS 650.93</strain>
    </source>
</reference>
<dbReference type="STRING" id="1442369.A0A0D2GWG3"/>
<dbReference type="SUPFAM" id="SSF48264">
    <property type="entry name" value="Cytochrome P450"/>
    <property type="match status" value="1"/>
</dbReference>
<dbReference type="GO" id="GO:0020037">
    <property type="term" value="F:heme binding"/>
    <property type="evidence" value="ECO:0007669"/>
    <property type="project" value="InterPro"/>
</dbReference>
<keyword evidence="5" id="KW-1185">Reference proteome</keyword>
<dbReference type="PRINTS" id="PR00463">
    <property type="entry name" value="EP450I"/>
</dbReference>
<dbReference type="FunFam" id="1.10.630.10:FF:000051">
    <property type="entry name" value="Cytochrome P450 monooxygenase (Fum15)"/>
    <property type="match status" value="1"/>
</dbReference>
<dbReference type="Proteomes" id="UP000053617">
    <property type="component" value="Unassembled WGS sequence"/>
</dbReference>
<dbReference type="CDD" id="cd11069">
    <property type="entry name" value="CYP_FUM15-like"/>
    <property type="match status" value="1"/>
</dbReference>
<name>A0A0D2GWG3_9EURO</name>
<dbReference type="PRINTS" id="PR00385">
    <property type="entry name" value="P450"/>
</dbReference>
<dbReference type="AlphaFoldDB" id="A0A0D2GWG3"/>
<feature type="binding site" description="axial binding residue" evidence="2">
    <location>
        <position position="501"/>
    </location>
    <ligand>
        <name>heme</name>
        <dbReference type="ChEBI" id="CHEBI:30413"/>
    </ligand>
    <ligandPart>
        <name>Fe</name>
        <dbReference type="ChEBI" id="CHEBI:18248"/>
    </ligandPart>
</feature>
<dbReference type="Pfam" id="PF00067">
    <property type="entry name" value="p450"/>
    <property type="match status" value="1"/>
</dbReference>
<organism evidence="4 5">
    <name type="scientific">Rhinocladiella mackenziei CBS 650.93</name>
    <dbReference type="NCBI Taxonomy" id="1442369"/>
    <lineage>
        <taxon>Eukaryota</taxon>
        <taxon>Fungi</taxon>
        <taxon>Dikarya</taxon>
        <taxon>Ascomycota</taxon>
        <taxon>Pezizomycotina</taxon>
        <taxon>Eurotiomycetes</taxon>
        <taxon>Chaetothyriomycetidae</taxon>
        <taxon>Chaetothyriales</taxon>
        <taxon>Herpotrichiellaceae</taxon>
        <taxon>Rhinocladiella</taxon>
    </lineage>
</organism>
<protein>
    <recommendedName>
        <fullName evidence="6">Cytochrome P450 monooxygenase</fullName>
    </recommendedName>
</protein>
<evidence type="ECO:0008006" key="6">
    <source>
        <dbReference type="Google" id="ProtNLM"/>
    </source>
</evidence>
<keyword evidence="2" id="KW-0479">Metal-binding</keyword>
<dbReference type="GO" id="GO:0005506">
    <property type="term" value="F:iron ion binding"/>
    <property type="evidence" value="ECO:0007669"/>
    <property type="project" value="InterPro"/>
</dbReference>
<evidence type="ECO:0000256" key="3">
    <source>
        <dbReference type="SAM" id="Phobius"/>
    </source>
</evidence>
<proteinExistence type="inferred from homology"/>
<feature type="transmembrane region" description="Helical" evidence="3">
    <location>
        <begin position="39"/>
        <end position="58"/>
    </location>
</feature>
<dbReference type="HOGENOM" id="CLU_001570_5_11_1"/>
<dbReference type="PANTHER" id="PTHR24305:SF166">
    <property type="entry name" value="CYTOCHROME P450 12A4, MITOCHONDRIAL-RELATED"/>
    <property type="match status" value="1"/>
</dbReference>
<dbReference type="GeneID" id="25296560"/>
<evidence type="ECO:0000313" key="5">
    <source>
        <dbReference type="Proteomes" id="UP000053617"/>
    </source>
</evidence>
<dbReference type="VEuPathDB" id="FungiDB:Z518_08489"/>
<keyword evidence="3" id="KW-0812">Transmembrane</keyword>
<dbReference type="InterPro" id="IPR036396">
    <property type="entry name" value="Cyt_P450_sf"/>
</dbReference>
<gene>
    <name evidence="4" type="ORF">Z518_08489</name>
</gene>
<dbReference type="InterPro" id="IPR001128">
    <property type="entry name" value="Cyt_P450"/>
</dbReference>
<keyword evidence="3" id="KW-0472">Membrane</keyword>
<evidence type="ECO:0000313" key="4">
    <source>
        <dbReference type="EMBL" id="KIX02548.1"/>
    </source>
</evidence>
<dbReference type="InterPro" id="IPR002401">
    <property type="entry name" value="Cyt_P450_E_grp-I"/>
</dbReference>
<keyword evidence="2" id="KW-0349">Heme</keyword>
<dbReference type="OrthoDB" id="1470350at2759"/>
<dbReference type="Gene3D" id="1.10.630.10">
    <property type="entry name" value="Cytochrome P450"/>
    <property type="match status" value="1"/>
</dbReference>
<sequence>MAFDISRPVLLVLSAAAQGMVLVCVNPPSHFSLDFTTAFIYMAIFNILAWMVYILAVYPNFVSPLRHLPCPKGAHPILGHSTSQFKSPRGEDYLNFIKEIPNDGLIRLKGLFNTDQVLLTNSKGLAEVLVTRPYEFPKPETDRDFLRRSIGDGLVVAESVHHKQQRRHILPSFAFRQIKCLYPLFWEKSVKMVKAIDSEVFGSQSPLANPDERPVGMTDIEYWIPKATLDIIGVAGLGRDFDTLQKSDDKIVRLYEELTSPSTDMRALATMHILVGQPLADLICVSASRRLKRTTQELRILCEQFVREKRERINGSDDKSIDTLATLIKAEVFSDQELVDQLLTIIVAGHETTSSAFTWLVYLLSLHLDVQSRLRKEIHAALPAGLSSAINSEDNDLAATLESLPLLNGICSETLRVFPTVPISVRASKYNTTLLGQYITAGTRIFLAPWAVNKDPAIWGPDAHEFKPERWIDPATGKPNQTGGAPTNYAFLTFLHGPRSCIGQNFARSELRALVAAFVGSYEWTLADPNEKVIPAGVVTTKPRDGLKVKLTKIKEW</sequence>
<dbReference type="RefSeq" id="XP_013269684.1">
    <property type="nucleotide sequence ID" value="XM_013414230.1"/>
</dbReference>
<evidence type="ECO:0000256" key="1">
    <source>
        <dbReference type="ARBA" id="ARBA00010617"/>
    </source>
</evidence>
<keyword evidence="2" id="KW-0408">Iron</keyword>
<dbReference type="GO" id="GO:0016705">
    <property type="term" value="F:oxidoreductase activity, acting on paired donors, with incorporation or reduction of molecular oxygen"/>
    <property type="evidence" value="ECO:0007669"/>
    <property type="project" value="InterPro"/>
</dbReference>
<keyword evidence="3" id="KW-1133">Transmembrane helix</keyword>
<dbReference type="InterPro" id="IPR050121">
    <property type="entry name" value="Cytochrome_P450_monoxygenase"/>
</dbReference>
<comment type="cofactor">
    <cofactor evidence="2">
        <name>heme</name>
        <dbReference type="ChEBI" id="CHEBI:30413"/>
    </cofactor>
</comment>
<evidence type="ECO:0000256" key="2">
    <source>
        <dbReference type="PIRSR" id="PIRSR602401-1"/>
    </source>
</evidence>
<accession>A0A0D2GWG3</accession>
<dbReference type="PANTHER" id="PTHR24305">
    <property type="entry name" value="CYTOCHROME P450"/>
    <property type="match status" value="1"/>
</dbReference>
<comment type="similarity">
    <text evidence="1">Belongs to the cytochrome P450 family.</text>
</comment>
<dbReference type="EMBL" id="KN847480">
    <property type="protein sequence ID" value="KIX02548.1"/>
    <property type="molecule type" value="Genomic_DNA"/>
</dbReference>